<feature type="compositionally biased region" description="Polar residues" evidence="2">
    <location>
        <begin position="1"/>
        <end position="15"/>
    </location>
</feature>
<comment type="caution">
    <text evidence="3">The sequence shown here is derived from an EMBL/GenBank/DDBJ whole genome shotgun (WGS) entry which is preliminary data.</text>
</comment>
<dbReference type="EMBL" id="JACGCM010002254">
    <property type="protein sequence ID" value="KAF6142532.1"/>
    <property type="molecule type" value="Genomic_DNA"/>
</dbReference>
<evidence type="ECO:0000313" key="3">
    <source>
        <dbReference type="EMBL" id="KAF6142532.1"/>
    </source>
</evidence>
<reference evidence="3 4" key="1">
    <citation type="journal article" date="2020" name="IScience">
        <title>Genome Sequencing of the Endangered Kingdonia uniflora (Circaeasteraceae, Ranunculales) Reveals Potential Mechanisms of Evolutionary Specialization.</title>
        <authorList>
            <person name="Sun Y."/>
            <person name="Deng T."/>
            <person name="Zhang A."/>
            <person name="Moore M.J."/>
            <person name="Landis J.B."/>
            <person name="Lin N."/>
            <person name="Zhang H."/>
            <person name="Zhang X."/>
            <person name="Huang J."/>
            <person name="Zhang X."/>
            <person name="Sun H."/>
            <person name="Wang H."/>
        </authorList>
    </citation>
    <scope>NUCLEOTIDE SEQUENCE [LARGE SCALE GENOMIC DNA]</scope>
    <source>
        <strain evidence="3">TB1705</strain>
        <tissue evidence="3">Leaf</tissue>
    </source>
</reference>
<organism evidence="3 4">
    <name type="scientific">Kingdonia uniflora</name>
    <dbReference type="NCBI Taxonomy" id="39325"/>
    <lineage>
        <taxon>Eukaryota</taxon>
        <taxon>Viridiplantae</taxon>
        <taxon>Streptophyta</taxon>
        <taxon>Embryophyta</taxon>
        <taxon>Tracheophyta</taxon>
        <taxon>Spermatophyta</taxon>
        <taxon>Magnoliopsida</taxon>
        <taxon>Ranunculales</taxon>
        <taxon>Circaeasteraceae</taxon>
        <taxon>Kingdonia</taxon>
    </lineage>
</organism>
<proteinExistence type="predicted"/>
<evidence type="ECO:0000256" key="2">
    <source>
        <dbReference type="SAM" id="MobiDB-lite"/>
    </source>
</evidence>
<evidence type="ECO:0000256" key="1">
    <source>
        <dbReference type="SAM" id="Coils"/>
    </source>
</evidence>
<keyword evidence="4" id="KW-1185">Reference proteome</keyword>
<evidence type="ECO:0000313" key="4">
    <source>
        <dbReference type="Proteomes" id="UP000541444"/>
    </source>
</evidence>
<name>A0A7J7LJ10_9MAGN</name>
<protein>
    <submittedName>
        <fullName evidence="3">Uncharacterized protein</fullName>
    </submittedName>
</protein>
<accession>A0A7J7LJ10</accession>
<feature type="coiled-coil region" evidence="1">
    <location>
        <begin position="137"/>
        <end position="171"/>
    </location>
</feature>
<dbReference type="AlphaFoldDB" id="A0A7J7LJ10"/>
<dbReference type="Proteomes" id="UP000541444">
    <property type="component" value="Unassembled WGS sequence"/>
</dbReference>
<keyword evidence="1" id="KW-0175">Coiled coil</keyword>
<sequence>MGSSSVNEVSTFGRTSKSDNEGERGLEQFLGFPVQLVSYLLGSDAFRKFCKAKAAVARLVKGIWLGIDEEKSERKKDEEAKVVGVMDSLDGVSHQTVVDNQRDNVKLPEGRSEKVVREMSLRINDLESGLAKERVTFKALLSTCDDLNERVARLKVEKDQAIARTKKAEARERSRGSRTEVKAPLVPGDVVSLSGRIRVLESDVFRIQGDVQMGNANLRECQYKLDATLIREKVLEGEIKAMESLVKRKEELLKDLPAWEKLNAEIGRLRAHVADLEALNLAESATYIAKLEEDVIYHDKVDAEIIKWKNDYASYWHSFGSAGSGSLHLLSTPRRSLEVDRDPWMEEPTEYFTDPLVQSVSLSSDLRAV</sequence>
<feature type="region of interest" description="Disordered" evidence="2">
    <location>
        <begin position="1"/>
        <end position="22"/>
    </location>
</feature>
<gene>
    <name evidence="3" type="ORF">GIB67_039496</name>
</gene>